<dbReference type="InterPro" id="IPR057295">
    <property type="entry name" value="UNK_Znf_4"/>
</dbReference>
<dbReference type="PANTHER" id="PTHR14493:SF50">
    <property type="entry name" value="RING FINGER PROTEIN UNKEMPT"/>
    <property type="match status" value="1"/>
</dbReference>
<dbReference type="RefSeq" id="XP_022241939.1">
    <property type="nucleotide sequence ID" value="XM_022386231.1"/>
</dbReference>
<keyword evidence="13" id="KW-1185">Reference proteome</keyword>
<evidence type="ECO:0000259" key="11">
    <source>
        <dbReference type="PROSITE" id="PS50089"/>
    </source>
</evidence>
<dbReference type="PANTHER" id="PTHR14493">
    <property type="entry name" value="UNKEMPT FAMILY MEMBER"/>
    <property type="match status" value="1"/>
</dbReference>
<protein>
    <submittedName>
        <fullName evidence="14">LOW QUALITY PROTEIN: putative E3 ubiquitin-protein ligase UNKL</fullName>
    </submittedName>
</protein>
<keyword evidence="5" id="KW-0677">Repeat</keyword>
<dbReference type="PROSITE" id="PS50103">
    <property type="entry name" value="ZF_C3H1"/>
    <property type="match status" value="4"/>
</dbReference>
<feature type="region of interest" description="Disordered" evidence="10">
    <location>
        <begin position="159"/>
        <end position="182"/>
    </location>
</feature>
<feature type="domain" description="RING-type" evidence="11">
    <location>
        <begin position="796"/>
        <end position="831"/>
    </location>
</feature>
<dbReference type="SMART" id="SM00356">
    <property type="entry name" value="ZnF_C3H1"/>
    <property type="match status" value="5"/>
</dbReference>
<dbReference type="SUPFAM" id="SSF90229">
    <property type="entry name" value="CCCH zinc finger"/>
    <property type="match status" value="1"/>
</dbReference>
<evidence type="ECO:0000256" key="2">
    <source>
        <dbReference type="ARBA" id="ARBA00008808"/>
    </source>
</evidence>
<evidence type="ECO:0000256" key="5">
    <source>
        <dbReference type="ARBA" id="ARBA00022737"/>
    </source>
</evidence>
<dbReference type="Pfam" id="PF13920">
    <property type="entry name" value="zf-C3HC4_3"/>
    <property type="match status" value="1"/>
</dbReference>
<evidence type="ECO:0000313" key="14">
    <source>
        <dbReference type="RefSeq" id="XP_022241939.1"/>
    </source>
</evidence>
<evidence type="ECO:0000256" key="4">
    <source>
        <dbReference type="ARBA" id="ARBA00022723"/>
    </source>
</evidence>
<feature type="domain" description="C3H1-type" evidence="12">
    <location>
        <begin position="72"/>
        <end position="101"/>
    </location>
</feature>
<dbReference type="PROSITE" id="PS50089">
    <property type="entry name" value="ZF_RING_2"/>
    <property type="match status" value="1"/>
</dbReference>
<evidence type="ECO:0000256" key="8">
    <source>
        <dbReference type="PROSITE-ProRule" id="PRU00723"/>
    </source>
</evidence>
<dbReference type="Pfam" id="PF25427">
    <property type="entry name" value="zf-CCCH_UNK"/>
    <property type="match status" value="1"/>
</dbReference>
<dbReference type="InterPro" id="IPR036855">
    <property type="entry name" value="Znf_CCCH_sf"/>
</dbReference>
<name>A0ABM1SE84_LIMPO</name>
<dbReference type="Proteomes" id="UP000694941">
    <property type="component" value="Unplaced"/>
</dbReference>
<feature type="domain" description="C3H1-type" evidence="12">
    <location>
        <begin position="112"/>
        <end position="142"/>
    </location>
</feature>
<feature type="domain" description="C3H1-type" evidence="12">
    <location>
        <begin position="273"/>
        <end position="301"/>
    </location>
</feature>
<proteinExistence type="inferred from homology"/>
<dbReference type="Gene3D" id="3.30.40.10">
    <property type="entry name" value="Zinc/RING finger domain, C3HC4 (zinc finger)"/>
    <property type="match status" value="1"/>
</dbReference>
<feature type="compositionally biased region" description="Basic and acidic residues" evidence="10">
    <location>
        <begin position="343"/>
        <end position="359"/>
    </location>
</feature>
<evidence type="ECO:0000259" key="12">
    <source>
        <dbReference type="PROSITE" id="PS50103"/>
    </source>
</evidence>
<dbReference type="InterPro" id="IPR040594">
    <property type="entry name" value="UNK_Znf_1"/>
</dbReference>
<keyword evidence="7 8" id="KW-0862">Zinc</keyword>
<dbReference type="InterPro" id="IPR057296">
    <property type="entry name" value="UNK_Znf_5"/>
</dbReference>
<comment type="subcellular location">
    <subcellularLocation>
        <location evidence="1">Cytoplasm</location>
    </subcellularLocation>
</comment>
<feature type="region of interest" description="Disordered" evidence="10">
    <location>
        <begin position="328"/>
        <end position="364"/>
    </location>
</feature>
<dbReference type="InterPro" id="IPR000571">
    <property type="entry name" value="Znf_CCCH"/>
</dbReference>
<keyword evidence="6 8" id="KW-0863">Zinc-finger</keyword>
<dbReference type="InterPro" id="IPR045234">
    <property type="entry name" value="Unkempt-like"/>
</dbReference>
<feature type="coiled-coil region" evidence="9">
    <location>
        <begin position="716"/>
        <end position="787"/>
    </location>
</feature>
<dbReference type="Pfam" id="PF23261">
    <property type="entry name" value="zf-CCCH_11"/>
    <property type="match status" value="1"/>
</dbReference>
<dbReference type="Pfam" id="PF00642">
    <property type="entry name" value="zf-CCCH"/>
    <property type="match status" value="1"/>
</dbReference>
<evidence type="ECO:0000313" key="13">
    <source>
        <dbReference type="Proteomes" id="UP000694941"/>
    </source>
</evidence>
<feature type="compositionally biased region" description="Basic and acidic residues" evidence="10">
    <location>
        <begin position="173"/>
        <end position="182"/>
    </location>
</feature>
<dbReference type="SUPFAM" id="SSF57850">
    <property type="entry name" value="RING/U-box"/>
    <property type="match status" value="1"/>
</dbReference>
<sequence length="844" mass="93411">MPSTAEAKAVSLPTQTEKPIHYTYLKEFRVEQCPLFLQHKCTQHKPFTCFYWHFMNQRRRRPVRKRDGTFNYSPDVYCTKYDETTGVCPDGDDCPYLHRTAGDTERRYHLRYYKTGVCVHDTDTRGYCVKNGPHCAFAHGVLDLRNPVYDIRELHALENSEEGANGTSGPNSLDKERNALNEDPKWQDTNYVLANYKTETCKRPPRLCRQGYACPQYHNNRDRRRSPKIHTYRSTPCPNVKQADEWGDPANCENGDNCPYCHTRTEQQFHPDIYKSTKCNDIQQTGYCPRGPFCAFAHVDKEISAVRDIGVDNTTNLAVILSNVLPPNSIASSSQSQTSLTLSKRDDSQTQKNEVHVNDTEGSSQQIVLNSSTEVIGNDGSSVECSTFIGNNPLPAPIARPRSYSSSTNHSGEILVSYQKAPGSEREDREVTLRKQLDAIDSDSSLDLIEKTHRKQSICLAFGINPSHLASSSLPHSTSLISAYYPTAVDTVESVVADGLLFSKPGNALDDLNLDDINVEASIDKELECEANPVSSSLSAGLVSSGILGSSAPVNIPGSGSIHDHRGLSNLSPPATSPLDSLPHSLSMGGAPVLHPVGSRSEHSLDKAAAAFYGHPSSFDNTKYGHFPGSGVYEYSASQNMSPSSRVGGAPNSPLLPNMSSFNSVNSGGPSLSEVHRLHEEQVVRTKLATMEEGYNQLRMEFLGTFQACEAWKRHAEDANRREKVKEQQRDEALAKLDLLQKEVENLSGGSLLHTLTGVSELETIPLGELKQIKDQLINELDRLEKVIYHKTATKCMVCENQNRSVALLPCNHYVLCSQCAPHQSKCPYCQADIAQRSSMTIPL</sequence>
<feature type="zinc finger region" description="C3H1-type" evidence="8">
    <location>
        <begin position="273"/>
        <end position="301"/>
    </location>
</feature>
<evidence type="ECO:0000256" key="3">
    <source>
        <dbReference type="ARBA" id="ARBA00022490"/>
    </source>
</evidence>
<dbReference type="InterPro" id="IPR001841">
    <property type="entry name" value="Znf_RING"/>
</dbReference>
<evidence type="ECO:0000256" key="1">
    <source>
        <dbReference type="ARBA" id="ARBA00004496"/>
    </source>
</evidence>
<accession>A0ABM1SE84</accession>
<reference evidence="14" key="1">
    <citation type="submission" date="2025-08" db="UniProtKB">
        <authorList>
            <consortium name="RefSeq"/>
        </authorList>
    </citation>
    <scope>IDENTIFICATION</scope>
    <source>
        <tissue evidence="14">Muscle</tissue>
    </source>
</reference>
<feature type="region of interest" description="Disordered" evidence="10">
    <location>
        <begin position="558"/>
        <end position="587"/>
    </location>
</feature>
<feature type="zinc finger region" description="C3H1-type" evidence="8">
    <location>
        <begin position="112"/>
        <end position="142"/>
    </location>
</feature>
<evidence type="ECO:0000256" key="7">
    <source>
        <dbReference type="ARBA" id="ARBA00022833"/>
    </source>
</evidence>
<feature type="compositionally biased region" description="Low complexity" evidence="10">
    <location>
        <begin position="332"/>
        <end position="342"/>
    </location>
</feature>
<keyword evidence="3" id="KW-0963">Cytoplasm</keyword>
<dbReference type="Pfam" id="PF23035">
    <property type="entry name" value="zf-CCCH_UNK-like_4th"/>
    <property type="match status" value="1"/>
</dbReference>
<dbReference type="CDD" id="cd16614">
    <property type="entry name" value="RING-HC_UNK-like"/>
    <property type="match status" value="1"/>
</dbReference>
<dbReference type="GeneID" id="106459709"/>
<dbReference type="SMART" id="SM00184">
    <property type="entry name" value="RING"/>
    <property type="match status" value="1"/>
</dbReference>
<evidence type="ECO:0000256" key="6">
    <source>
        <dbReference type="ARBA" id="ARBA00022771"/>
    </source>
</evidence>
<evidence type="ECO:0000256" key="10">
    <source>
        <dbReference type="SAM" id="MobiDB-lite"/>
    </source>
</evidence>
<feature type="domain" description="C3H1-type" evidence="12">
    <location>
        <begin position="231"/>
        <end position="265"/>
    </location>
</feature>
<keyword evidence="9" id="KW-0175">Coiled coil</keyword>
<comment type="similarity">
    <text evidence="2">Belongs to the unkempt family.</text>
</comment>
<feature type="zinc finger region" description="C3H1-type" evidence="8">
    <location>
        <begin position="231"/>
        <end position="265"/>
    </location>
</feature>
<dbReference type="Pfam" id="PF18384">
    <property type="entry name" value="zf_CCCH_5"/>
    <property type="match status" value="1"/>
</dbReference>
<evidence type="ECO:0000256" key="9">
    <source>
        <dbReference type="SAM" id="Coils"/>
    </source>
</evidence>
<gene>
    <name evidence="14" type="primary">LOC106459709</name>
</gene>
<organism evidence="13 14">
    <name type="scientific">Limulus polyphemus</name>
    <name type="common">Atlantic horseshoe crab</name>
    <dbReference type="NCBI Taxonomy" id="6850"/>
    <lineage>
        <taxon>Eukaryota</taxon>
        <taxon>Metazoa</taxon>
        <taxon>Ecdysozoa</taxon>
        <taxon>Arthropoda</taxon>
        <taxon>Chelicerata</taxon>
        <taxon>Merostomata</taxon>
        <taxon>Xiphosura</taxon>
        <taxon>Limulidae</taxon>
        <taxon>Limulus</taxon>
    </lineage>
</organism>
<feature type="zinc finger region" description="C3H1-type" evidence="8">
    <location>
        <begin position="72"/>
        <end position="101"/>
    </location>
</feature>
<keyword evidence="4 8" id="KW-0479">Metal-binding</keyword>
<dbReference type="InterPro" id="IPR013083">
    <property type="entry name" value="Znf_RING/FYVE/PHD"/>
</dbReference>
<dbReference type="Gene3D" id="4.10.1000.10">
    <property type="entry name" value="Zinc finger, CCCH-type"/>
    <property type="match status" value="1"/>
</dbReference>